<dbReference type="AlphaFoldDB" id="A0A1K1N561"/>
<dbReference type="OrthoDB" id="955509at2"/>
<reference evidence="1 2" key="1">
    <citation type="submission" date="2016-11" db="EMBL/GenBank/DDBJ databases">
        <authorList>
            <person name="Jaros S."/>
            <person name="Januszkiewicz K."/>
            <person name="Wedrychowicz H."/>
        </authorList>
    </citation>
    <scope>NUCLEOTIDE SEQUENCE [LARGE SCALE GENOMIC DNA]</scope>
    <source>
        <strain evidence="1 2">CGMCC 1.12145</strain>
    </source>
</reference>
<accession>A0A1K1N561</accession>
<keyword evidence="2" id="KW-1185">Reference proteome</keyword>
<evidence type="ECO:0000313" key="2">
    <source>
        <dbReference type="Proteomes" id="UP000182248"/>
    </source>
</evidence>
<dbReference type="RefSeq" id="WP_072316303.1">
    <property type="nucleotide sequence ID" value="NZ_FPJE01000004.1"/>
</dbReference>
<dbReference type="Proteomes" id="UP000182248">
    <property type="component" value="Unassembled WGS sequence"/>
</dbReference>
<dbReference type="STRING" id="1150368.SAMN02927921_01027"/>
<dbReference type="EMBL" id="FPJE01000004">
    <property type="protein sequence ID" value="SFW30544.1"/>
    <property type="molecule type" value="Genomic_DNA"/>
</dbReference>
<name>A0A1K1N561_9FLAO</name>
<dbReference type="InterPro" id="IPR041408">
    <property type="entry name" value="Hcp_Tssd"/>
</dbReference>
<evidence type="ECO:0000313" key="1">
    <source>
        <dbReference type="EMBL" id="SFW30544.1"/>
    </source>
</evidence>
<gene>
    <name evidence="1" type="ORF">SAMN02927921_01027</name>
</gene>
<protein>
    <recommendedName>
        <fullName evidence="3">Phage tail tube protein</fullName>
    </recommendedName>
</protein>
<dbReference type="GO" id="GO:0033104">
    <property type="term" value="C:type VI protein secretion system complex"/>
    <property type="evidence" value="ECO:0007669"/>
    <property type="project" value="InterPro"/>
</dbReference>
<proteinExistence type="predicted"/>
<organism evidence="1 2">
    <name type="scientific">Sinomicrobium oceani</name>
    <dbReference type="NCBI Taxonomy" id="1150368"/>
    <lineage>
        <taxon>Bacteria</taxon>
        <taxon>Pseudomonadati</taxon>
        <taxon>Bacteroidota</taxon>
        <taxon>Flavobacteriia</taxon>
        <taxon>Flavobacteriales</taxon>
        <taxon>Flavobacteriaceae</taxon>
        <taxon>Sinomicrobium</taxon>
    </lineage>
</organism>
<sequence>MSFKATLSVGGKKVNILNANYDLAQEVDATGRPSSVTRGGRINLTVESTGESFFFEWMTNNFERKNGVITYVKRDTDAKLREVHFTEGYLVKYRETFEHSGDTPLTENFTISCRVISSGGGEHINEWV</sequence>
<evidence type="ECO:0008006" key="3">
    <source>
        <dbReference type="Google" id="ProtNLM"/>
    </source>
</evidence>
<dbReference type="Pfam" id="PF17642">
    <property type="entry name" value="TssD"/>
    <property type="match status" value="1"/>
</dbReference>